<dbReference type="GO" id="GO:0016746">
    <property type="term" value="F:acyltransferase activity"/>
    <property type="evidence" value="ECO:0007669"/>
    <property type="project" value="UniProtKB-KW"/>
</dbReference>
<dbReference type="Gene3D" id="3.40.630.30">
    <property type="match status" value="1"/>
</dbReference>
<organism evidence="1 2">
    <name type="scientific">Streptantibioticus parmotrematis</name>
    <dbReference type="NCBI Taxonomy" id="2873249"/>
    <lineage>
        <taxon>Bacteria</taxon>
        <taxon>Bacillati</taxon>
        <taxon>Actinomycetota</taxon>
        <taxon>Actinomycetes</taxon>
        <taxon>Kitasatosporales</taxon>
        <taxon>Streptomycetaceae</taxon>
        <taxon>Streptantibioticus</taxon>
    </lineage>
</organism>
<dbReference type="Proteomes" id="UP001198565">
    <property type="component" value="Unassembled WGS sequence"/>
</dbReference>
<accession>A0ABS7QS50</accession>
<keyword evidence="1" id="KW-0012">Acyltransferase</keyword>
<protein>
    <submittedName>
        <fullName evidence="1">GNAT family N-acetyltransferase</fullName>
        <ecNumber evidence="1">2.3.1.-</ecNumber>
    </submittedName>
</protein>
<dbReference type="SUPFAM" id="SSF55729">
    <property type="entry name" value="Acyl-CoA N-acyltransferases (Nat)"/>
    <property type="match status" value="1"/>
</dbReference>
<comment type="caution">
    <text evidence="1">The sequence shown here is derived from an EMBL/GenBank/DDBJ whole genome shotgun (WGS) entry which is preliminary data.</text>
</comment>
<reference evidence="1 2" key="1">
    <citation type="submission" date="2021-08" db="EMBL/GenBank/DDBJ databases">
        <title>Streptomyces sp. PTM05 isolated from lichen.</title>
        <authorList>
            <person name="Somphong A."/>
            <person name="Phongsopitanun W."/>
            <person name="Tanasupawat S."/>
        </authorList>
    </citation>
    <scope>NUCLEOTIDE SEQUENCE [LARGE SCALE GENOMIC DNA]</scope>
    <source>
        <strain evidence="1 2">Ptm05</strain>
    </source>
</reference>
<dbReference type="RefSeq" id="WP_222977840.1">
    <property type="nucleotide sequence ID" value="NZ_JAINVZ010000008.1"/>
</dbReference>
<dbReference type="EC" id="2.3.1.-" evidence="1"/>
<keyword evidence="2" id="KW-1185">Reference proteome</keyword>
<dbReference type="InterPro" id="IPR007434">
    <property type="entry name" value="FemAB-like"/>
</dbReference>
<name>A0ABS7QS50_9ACTN</name>
<evidence type="ECO:0000313" key="1">
    <source>
        <dbReference type="EMBL" id="MBY8886017.1"/>
    </source>
</evidence>
<evidence type="ECO:0000313" key="2">
    <source>
        <dbReference type="Proteomes" id="UP001198565"/>
    </source>
</evidence>
<dbReference type="Pfam" id="PF04339">
    <property type="entry name" value="FemAB_like"/>
    <property type="match status" value="1"/>
</dbReference>
<dbReference type="EMBL" id="JAINVZ010000008">
    <property type="protein sequence ID" value="MBY8886017.1"/>
    <property type="molecule type" value="Genomic_DNA"/>
</dbReference>
<gene>
    <name evidence="1" type="ORF">K7472_14285</name>
</gene>
<sequence length="391" mass="43133">MRVHSVDAMTDVDPTAWDGLAAPASFYATHGWLASQEDPDTGPRHFVVETDTGRPLGAVATYLCRRVANPNYRVGALFPDLTDLTTPQGRPVLLAGGTQGYHHPLLIARDLTTADRRRVLDLLVAAVREYARESADGVTWWLYLPDGDARELARCLGTAPRLVRGDCAIHLPGDSFHDFLAAFPSRRRRILRREDEAFEAAGHELRRLPLSACWREAGALLARTQRRYGHRVDDEEMATLLRRQSEATGDSGTVHGCFADGRMAGFCLTYAVGDTLYARASGFDYGRLGGAKEHFRVCYYDPVRLAYATGRHTYHLGVGSYRTKTLRGAAVTPLWALCDGDPRWTREAAADHNATTARTLLADIPPHALRDPSSWPLVGLRGTTSAVFYVS</sequence>
<proteinExistence type="predicted"/>
<keyword evidence="1" id="KW-0808">Transferase</keyword>
<dbReference type="InterPro" id="IPR016181">
    <property type="entry name" value="Acyl_CoA_acyltransferase"/>
</dbReference>